<name>A0ABV3ZKF5_9BACT</name>
<evidence type="ECO:0000313" key="3">
    <source>
        <dbReference type="Proteomes" id="UP001560573"/>
    </source>
</evidence>
<dbReference type="RefSeq" id="WP_369331722.1">
    <property type="nucleotide sequence ID" value="NZ_JAULBC010000008.1"/>
</dbReference>
<keyword evidence="3" id="KW-1185">Reference proteome</keyword>
<sequence length="295" mass="33457">MKSFFCSVFFLQLIFAISSYGQKKYQPPFFVFNNGLRDNMYNTAEKQVDLLHSLGYDGMEKEGFDGLDTLLQELDKQQKKLFCIYVNVNLDPGKPYYDARLAETLKKLKGRGTMLWINITSSEGIYPPSSHAGDTAAVRIIRDVADLANTQGIRIILYPHTWLWLERFDHGLQLVEMINRQNVGITFNLPHYLAQARIGEEQQIAGLLKKAGKKLFAVSICGATITEKKDRANIWDSLIQPLGQGNFDNATILKTLKQIKFDGPVGLQCYNIKGDKKAILKQSMDAWNVLIKKIN</sequence>
<feature type="domain" description="Xylose isomerase-like TIM barrel" evidence="1">
    <location>
        <begin position="49"/>
        <end position="286"/>
    </location>
</feature>
<dbReference type="PANTHER" id="PTHR12110">
    <property type="entry name" value="HYDROXYPYRUVATE ISOMERASE"/>
    <property type="match status" value="1"/>
</dbReference>
<protein>
    <submittedName>
        <fullName evidence="2">Sugar phosphate isomerase/epimerase family protein</fullName>
    </submittedName>
</protein>
<dbReference type="InterPro" id="IPR036237">
    <property type="entry name" value="Xyl_isomerase-like_sf"/>
</dbReference>
<dbReference type="PANTHER" id="PTHR12110:SF21">
    <property type="entry name" value="XYLOSE ISOMERASE-LIKE TIM BARREL DOMAIN-CONTAINING PROTEIN"/>
    <property type="match status" value="1"/>
</dbReference>
<reference evidence="2 3" key="1">
    <citation type="submission" date="2023-07" db="EMBL/GenBank/DDBJ databases">
        <authorList>
            <person name="Lian W.-H."/>
        </authorList>
    </citation>
    <scope>NUCLEOTIDE SEQUENCE [LARGE SCALE GENOMIC DNA]</scope>
    <source>
        <strain evidence="2 3">SYSU DXS3180</strain>
    </source>
</reference>
<dbReference type="SUPFAM" id="SSF51658">
    <property type="entry name" value="Xylose isomerase-like"/>
    <property type="match status" value="1"/>
</dbReference>
<organism evidence="2 3">
    <name type="scientific">Danxiaibacter flavus</name>
    <dbReference type="NCBI Taxonomy" id="3049108"/>
    <lineage>
        <taxon>Bacteria</taxon>
        <taxon>Pseudomonadati</taxon>
        <taxon>Bacteroidota</taxon>
        <taxon>Chitinophagia</taxon>
        <taxon>Chitinophagales</taxon>
        <taxon>Chitinophagaceae</taxon>
        <taxon>Danxiaibacter</taxon>
    </lineage>
</organism>
<dbReference type="EMBL" id="JAULBC010000008">
    <property type="protein sequence ID" value="MEX6690308.1"/>
    <property type="molecule type" value="Genomic_DNA"/>
</dbReference>
<proteinExistence type="predicted"/>
<gene>
    <name evidence="2" type="ORF">QTN47_22550</name>
</gene>
<dbReference type="Gene3D" id="3.20.20.150">
    <property type="entry name" value="Divalent-metal-dependent TIM barrel enzymes"/>
    <property type="match status" value="1"/>
</dbReference>
<dbReference type="GO" id="GO:0016853">
    <property type="term" value="F:isomerase activity"/>
    <property type="evidence" value="ECO:0007669"/>
    <property type="project" value="UniProtKB-KW"/>
</dbReference>
<accession>A0ABV3ZKF5</accession>
<dbReference type="Pfam" id="PF01261">
    <property type="entry name" value="AP_endonuc_2"/>
    <property type="match status" value="1"/>
</dbReference>
<evidence type="ECO:0000259" key="1">
    <source>
        <dbReference type="Pfam" id="PF01261"/>
    </source>
</evidence>
<keyword evidence="2" id="KW-0413">Isomerase</keyword>
<dbReference type="InterPro" id="IPR013022">
    <property type="entry name" value="Xyl_isomerase-like_TIM-brl"/>
</dbReference>
<evidence type="ECO:0000313" key="2">
    <source>
        <dbReference type="EMBL" id="MEX6690308.1"/>
    </source>
</evidence>
<dbReference type="InterPro" id="IPR050312">
    <property type="entry name" value="IolE/XylAMocC-like"/>
</dbReference>
<dbReference type="Proteomes" id="UP001560573">
    <property type="component" value="Unassembled WGS sequence"/>
</dbReference>
<comment type="caution">
    <text evidence="2">The sequence shown here is derived from an EMBL/GenBank/DDBJ whole genome shotgun (WGS) entry which is preliminary data.</text>
</comment>